<evidence type="ECO:0000313" key="1">
    <source>
        <dbReference type="EMBL" id="TQN37295.1"/>
    </source>
</evidence>
<accession>A0A543NZM0</accession>
<organism evidence="1 2">
    <name type="scientific">Blastococcus colisei</name>
    <dbReference type="NCBI Taxonomy" id="1564162"/>
    <lineage>
        <taxon>Bacteria</taxon>
        <taxon>Bacillati</taxon>
        <taxon>Actinomycetota</taxon>
        <taxon>Actinomycetes</taxon>
        <taxon>Geodermatophilales</taxon>
        <taxon>Geodermatophilaceae</taxon>
        <taxon>Blastococcus</taxon>
    </lineage>
</organism>
<name>A0A543NZM0_9ACTN</name>
<dbReference type="AlphaFoldDB" id="A0A543NZM0"/>
<reference evidence="1 2" key="1">
    <citation type="submission" date="2019-06" db="EMBL/GenBank/DDBJ databases">
        <title>Sequencing the genomes of 1000 actinobacteria strains.</title>
        <authorList>
            <person name="Klenk H.-P."/>
        </authorList>
    </citation>
    <scope>NUCLEOTIDE SEQUENCE [LARGE SCALE GENOMIC DNA]</scope>
    <source>
        <strain evidence="1 2">DSM 46837</strain>
    </source>
</reference>
<comment type="caution">
    <text evidence="1">The sequence shown here is derived from an EMBL/GenBank/DDBJ whole genome shotgun (WGS) entry which is preliminary data.</text>
</comment>
<protein>
    <submittedName>
        <fullName evidence="1">Uncharacterized protein</fullName>
    </submittedName>
</protein>
<sequence>MPSYRLLAGSATVLEVFDMEDDRQAIDYARQLSVAFPWEPRTFRARWGYFQLERRDGYLWQMLFAWVPQGQSSTCPERPERGS</sequence>
<evidence type="ECO:0000313" key="2">
    <source>
        <dbReference type="Proteomes" id="UP000319865"/>
    </source>
</evidence>
<dbReference type="OrthoDB" id="9839795at2"/>
<keyword evidence="2" id="KW-1185">Reference proteome</keyword>
<dbReference type="RefSeq" id="WP_142027276.1">
    <property type="nucleotide sequence ID" value="NZ_VFQE01000002.1"/>
</dbReference>
<dbReference type="EMBL" id="VFQE01000002">
    <property type="protein sequence ID" value="TQN37295.1"/>
    <property type="molecule type" value="Genomic_DNA"/>
</dbReference>
<proteinExistence type="predicted"/>
<gene>
    <name evidence="1" type="ORF">FHU33_3937</name>
</gene>
<dbReference type="Proteomes" id="UP000319865">
    <property type="component" value="Unassembled WGS sequence"/>
</dbReference>